<dbReference type="SUPFAM" id="SSF51735">
    <property type="entry name" value="NAD(P)-binding Rossmann-fold domains"/>
    <property type="match status" value="1"/>
</dbReference>
<dbReference type="Gene3D" id="3.40.50.720">
    <property type="entry name" value="NAD(P)-binding Rossmann-like Domain"/>
    <property type="match status" value="1"/>
</dbReference>
<proteinExistence type="predicted"/>
<dbReference type="EMBL" id="WVHS01000003">
    <property type="protein sequence ID" value="MXV16244.1"/>
    <property type="molecule type" value="Genomic_DNA"/>
</dbReference>
<accession>A0A7K1XZ12</accession>
<dbReference type="InterPro" id="IPR050177">
    <property type="entry name" value="Lipid_A_modif_metabolic_enz"/>
</dbReference>
<dbReference type="InterPro" id="IPR036291">
    <property type="entry name" value="NAD(P)-bd_dom_sf"/>
</dbReference>
<evidence type="ECO:0000313" key="2">
    <source>
        <dbReference type="EMBL" id="MXV16244.1"/>
    </source>
</evidence>
<feature type="domain" description="NAD-dependent epimerase/dehydratase" evidence="1">
    <location>
        <begin position="5"/>
        <end position="229"/>
    </location>
</feature>
<reference evidence="2 3" key="1">
    <citation type="submission" date="2019-11" db="EMBL/GenBank/DDBJ databases">
        <title>Pedobacter sp. HMF7056 Genome sequencing and assembly.</title>
        <authorList>
            <person name="Kang H."/>
            <person name="Kim H."/>
            <person name="Joh K."/>
        </authorList>
    </citation>
    <scope>NUCLEOTIDE SEQUENCE [LARGE SCALE GENOMIC DNA]</scope>
    <source>
        <strain evidence="2 3">HMF7056</strain>
    </source>
</reference>
<dbReference type="PANTHER" id="PTHR43245:SF58">
    <property type="entry name" value="BLL5923 PROTEIN"/>
    <property type="match status" value="1"/>
</dbReference>
<sequence length="332" mass="37196">MKERVLITGASGFVGYHLVQQALQKNLEVFAAVRPSSRIDHLQSSPVNFTALAFDDPGQLERELKRHQYQYIIHAAGLTRAKTQQDYDRVNADFSRNLAASAMASGVPLKKFVFISSLAALGPLKAGDTTPISSSHPPHPVTAYGKSKLLAEKYLAEIPGLPLTVIRPTAVYGPRERDLFILINTIANGFEPYIGRNKQQLSFVYVKDLAEIVVNTLTKTVNAGNAYNISDGAAYDKYRFGEITRKLLDKRTVKFHIPLVLVKGLAFFMEKAYTFSSAPPVLNQEKMHELTAENWVCSIAEAKEDLDFVPKYNLESGLEETIKWYRENKWLN</sequence>
<comment type="caution">
    <text evidence="2">The sequence shown here is derived from an EMBL/GenBank/DDBJ whole genome shotgun (WGS) entry which is preliminary data.</text>
</comment>
<dbReference type="RefSeq" id="WP_160907254.1">
    <property type="nucleotide sequence ID" value="NZ_WVHS01000003.1"/>
</dbReference>
<dbReference type="Pfam" id="PF01370">
    <property type="entry name" value="Epimerase"/>
    <property type="match status" value="1"/>
</dbReference>
<organism evidence="2 3">
    <name type="scientific">Hufsiella ginkgonis</name>
    <dbReference type="NCBI Taxonomy" id="2695274"/>
    <lineage>
        <taxon>Bacteria</taxon>
        <taxon>Pseudomonadati</taxon>
        <taxon>Bacteroidota</taxon>
        <taxon>Sphingobacteriia</taxon>
        <taxon>Sphingobacteriales</taxon>
        <taxon>Sphingobacteriaceae</taxon>
        <taxon>Hufsiella</taxon>
    </lineage>
</organism>
<dbReference type="PANTHER" id="PTHR43245">
    <property type="entry name" value="BIFUNCTIONAL POLYMYXIN RESISTANCE PROTEIN ARNA"/>
    <property type="match status" value="1"/>
</dbReference>
<protein>
    <submittedName>
        <fullName evidence="2">NAD-dependent epimerase/dehydratase family protein</fullName>
    </submittedName>
</protein>
<dbReference type="InterPro" id="IPR001509">
    <property type="entry name" value="Epimerase_deHydtase"/>
</dbReference>
<dbReference type="AlphaFoldDB" id="A0A7K1XZ12"/>
<name>A0A7K1XZ12_9SPHI</name>
<keyword evidence="3" id="KW-1185">Reference proteome</keyword>
<evidence type="ECO:0000313" key="3">
    <source>
        <dbReference type="Proteomes" id="UP000451233"/>
    </source>
</evidence>
<evidence type="ECO:0000259" key="1">
    <source>
        <dbReference type="Pfam" id="PF01370"/>
    </source>
</evidence>
<gene>
    <name evidence="2" type="ORF">GS398_13100</name>
</gene>
<dbReference type="Proteomes" id="UP000451233">
    <property type="component" value="Unassembled WGS sequence"/>
</dbReference>